<evidence type="ECO:0000256" key="2">
    <source>
        <dbReference type="ARBA" id="ARBA00022692"/>
    </source>
</evidence>
<keyword evidence="3" id="KW-0735">Signal-anchor</keyword>
<dbReference type="InterPro" id="IPR036364">
    <property type="entry name" value="SEA_dom_sf"/>
</dbReference>
<feature type="region of interest" description="Disordered" evidence="9">
    <location>
        <begin position="219"/>
        <end position="245"/>
    </location>
</feature>
<dbReference type="PANTHER" id="PTHR24258">
    <property type="entry name" value="SERINE PROTEASE-RELATED"/>
    <property type="match status" value="1"/>
</dbReference>
<name>A0A1B6FFC0_9HEMI</name>
<protein>
    <recommendedName>
        <fullName evidence="15">FZ domain-containing protein</fullName>
    </recommendedName>
</protein>
<feature type="domain" description="SEA" evidence="11">
    <location>
        <begin position="101"/>
        <end position="219"/>
    </location>
</feature>
<feature type="transmembrane region" description="Helical" evidence="10">
    <location>
        <begin position="67"/>
        <end position="92"/>
    </location>
</feature>
<dbReference type="SUPFAM" id="SSF82671">
    <property type="entry name" value="SEA domain"/>
    <property type="match status" value="1"/>
</dbReference>
<dbReference type="Gene3D" id="2.40.10.10">
    <property type="entry name" value="Trypsin-like serine proteases"/>
    <property type="match status" value="1"/>
</dbReference>
<dbReference type="CDD" id="cd00190">
    <property type="entry name" value="Tryp_SPc"/>
    <property type="match status" value="1"/>
</dbReference>
<evidence type="ECO:0000256" key="8">
    <source>
        <dbReference type="PROSITE-ProRule" id="PRU00124"/>
    </source>
</evidence>
<dbReference type="PROSITE" id="PS50068">
    <property type="entry name" value="LDLRA_2"/>
    <property type="match status" value="2"/>
</dbReference>
<evidence type="ECO:0000256" key="9">
    <source>
        <dbReference type="SAM" id="MobiDB-lite"/>
    </source>
</evidence>
<evidence type="ECO:0000259" key="12">
    <source>
        <dbReference type="PROSITE" id="PS50038"/>
    </source>
</evidence>
<dbReference type="Pfam" id="PF01390">
    <property type="entry name" value="SEA"/>
    <property type="match status" value="1"/>
</dbReference>
<dbReference type="SMART" id="SM00020">
    <property type="entry name" value="Tryp_SPc"/>
    <property type="match status" value="1"/>
</dbReference>
<dbReference type="InterPro" id="IPR036790">
    <property type="entry name" value="Frizzled_dom_sf"/>
</dbReference>
<feature type="non-terminal residue" evidence="14">
    <location>
        <position position="1"/>
    </location>
</feature>
<comment type="caution">
    <text evidence="8">Lacks conserved residue(s) required for the propagation of feature annotation.</text>
</comment>
<dbReference type="GO" id="GO:0005886">
    <property type="term" value="C:plasma membrane"/>
    <property type="evidence" value="ECO:0007669"/>
    <property type="project" value="UniProtKB-SubCell"/>
</dbReference>
<evidence type="ECO:0000256" key="5">
    <source>
        <dbReference type="ARBA" id="ARBA00023136"/>
    </source>
</evidence>
<comment type="subcellular location">
    <subcellularLocation>
        <location evidence="1">Cell membrane</location>
        <topology evidence="1">Single-pass type II membrane protein</topology>
    </subcellularLocation>
</comment>
<dbReference type="InterPro" id="IPR036055">
    <property type="entry name" value="LDL_receptor-like_sf"/>
</dbReference>
<evidence type="ECO:0000256" key="10">
    <source>
        <dbReference type="SAM" id="Phobius"/>
    </source>
</evidence>
<dbReference type="PANTHER" id="PTHR24258:SF146">
    <property type="entry name" value="ATRIAL NATRIURETIC PEPTIDE-CONVERTING ENZYME"/>
    <property type="match status" value="1"/>
</dbReference>
<dbReference type="EMBL" id="GECZ01020868">
    <property type="protein sequence ID" value="JAS48901.1"/>
    <property type="molecule type" value="Transcribed_RNA"/>
</dbReference>
<reference evidence="14" key="1">
    <citation type="submission" date="2015-11" db="EMBL/GenBank/DDBJ databases">
        <title>De novo transcriptome assembly of four potential Pierce s Disease insect vectors from Arizona vineyards.</title>
        <authorList>
            <person name="Tassone E.E."/>
        </authorList>
    </citation>
    <scope>NUCLEOTIDE SEQUENCE</scope>
</reference>
<evidence type="ECO:0000256" key="4">
    <source>
        <dbReference type="ARBA" id="ARBA00022989"/>
    </source>
</evidence>
<evidence type="ECO:0000256" key="7">
    <source>
        <dbReference type="PROSITE-ProRule" id="PRU00090"/>
    </source>
</evidence>
<feature type="domain" description="FZ" evidence="12">
    <location>
        <begin position="241"/>
        <end position="364"/>
    </location>
</feature>
<dbReference type="PROSITE" id="PS50038">
    <property type="entry name" value="FZ"/>
    <property type="match status" value="1"/>
</dbReference>
<evidence type="ECO:0000259" key="13">
    <source>
        <dbReference type="PROSITE" id="PS50240"/>
    </source>
</evidence>
<evidence type="ECO:0000256" key="6">
    <source>
        <dbReference type="ARBA" id="ARBA00023157"/>
    </source>
</evidence>
<dbReference type="PROSITE" id="PS01209">
    <property type="entry name" value="LDLRA_1"/>
    <property type="match status" value="1"/>
</dbReference>
<dbReference type="CDD" id="cd07066">
    <property type="entry name" value="CRD_FZ"/>
    <property type="match status" value="1"/>
</dbReference>
<keyword evidence="4 10" id="KW-1133">Transmembrane helix</keyword>
<proteinExistence type="predicted"/>
<keyword evidence="2 10" id="KW-0812">Transmembrane</keyword>
<evidence type="ECO:0000259" key="11">
    <source>
        <dbReference type="PROSITE" id="PS50024"/>
    </source>
</evidence>
<feature type="disulfide bond" evidence="7">
    <location>
        <begin position="254"/>
        <end position="300"/>
    </location>
</feature>
<dbReference type="SUPFAM" id="SSF63501">
    <property type="entry name" value="Frizzled cysteine-rich domain"/>
    <property type="match status" value="1"/>
</dbReference>
<dbReference type="FunFam" id="2.40.10.10:FF:000235">
    <property type="entry name" value="Atrial natriuretic peptide-converting enzyme"/>
    <property type="match status" value="1"/>
</dbReference>
<dbReference type="SMART" id="SM00063">
    <property type="entry name" value="FRI"/>
    <property type="match status" value="1"/>
</dbReference>
<evidence type="ECO:0000256" key="1">
    <source>
        <dbReference type="ARBA" id="ARBA00004401"/>
    </source>
</evidence>
<feature type="domain" description="Peptidase S1" evidence="13">
    <location>
        <begin position="560"/>
        <end position="786"/>
    </location>
</feature>
<dbReference type="GO" id="GO:0004252">
    <property type="term" value="F:serine-type endopeptidase activity"/>
    <property type="evidence" value="ECO:0007669"/>
    <property type="project" value="InterPro"/>
</dbReference>
<dbReference type="SMART" id="SM00192">
    <property type="entry name" value="LDLa"/>
    <property type="match status" value="2"/>
</dbReference>
<dbReference type="InterPro" id="IPR043504">
    <property type="entry name" value="Peptidase_S1_PA_chymotrypsin"/>
</dbReference>
<dbReference type="Pfam" id="PF00057">
    <property type="entry name" value="Ldl_recept_a"/>
    <property type="match status" value="1"/>
</dbReference>
<feature type="disulfide bond" evidence="8">
    <location>
        <begin position="381"/>
        <end position="396"/>
    </location>
</feature>
<dbReference type="CDD" id="cd00112">
    <property type="entry name" value="LDLa"/>
    <property type="match status" value="2"/>
</dbReference>
<dbReference type="InterPro" id="IPR020067">
    <property type="entry name" value="Frizzled_dom"/>
</dbReference>
<gene>
    <name evidence="14" type="ORF">g.22041</name>
</gene>
<dbReference type="Pfam" id="PF01392">
    <property type="entry name" value="Fz"/>
    <property type="match status" value="1"/>
</dbReference>
<dbReference type="Gene3D" id="3.30.70.960">
    <property type="entry name" value="SEA domain"/>
    <property type="match status" value="1"/>
</dbReference>
<dbReference type="GO" id="GO:0006508">
    <property type="term" value="P:proteolysis"/>
    <property type="evidence" value="ECO:0007669"/>
    <property type="project" value="InterPro"/>
</dbReference>
<dbReference type="AlphaFoldDB" id="A0A1B6FFC0"/>
<sequence>ALQHNNMDNNNKRKGSWDSKTSKLTECFRMSVSSVSTRPYFTRSSTPSSILSSDSDIRFTRKLGDHYRCGCCILAAFLVFILVGTLALYAGYTYLSLEPGGEQVFRGVFRVVQGDHYSSGLSDPSTELFKRVSRDYREGLNLIYRRSSFRYPFLKSEVLAFDGEENSDLTVHFNLYFDPRRYEIPAEELRNILARQSQSVYLANRTIDVESILIYEVSPSGPSSQSPSTHSTTIETPTTTPTPRTCSPLQLSYCSGVQHNITSYPNIIGHRSLQEVMDDVIAFRELVDAECYRLAYQFVCHVLQPPCEPPAVSGRPATVVRPCRDFCQDFWSGCGARLPLRFQDALDCSRFLEYSTIGEACIPKPGCKESLELRDLKSRLCDGVPDCADLSDELTCRYCRPGHILCANSPTCIPAHKRCNGHFDCPDHSDEKACLALSPSVAGLPALPSAHPGHTRTSGHVIFNEKGSLGKLCVDNLNTSGVNNSAVLRNVATSLCRTLLFQSVEEFRVETDKEEEVSNYVQMEDPTADQISFVQVPCPGKSVLHVTCKDAECGIQPARVKSGVEGLAKMAALGDWPWHAALLKDGVHVCDATVVHPQWLLTSASCFQGQQKAEWVARLGSVRLTSTTPWQQERHVVGMTKSPVEGSTVVLIKLDSPLLVSDFVRPICLPHHSTQPVYTNCHTLGWTRNREVLQRVELLESRMDQCANVSIMSVNSLCADSVYSMEDCSEEELAGSPMICMNGLDHRWTLVGVTNWRIACAAAGSQRPRVYDKTAPNVDWILTSIKEDH</sequence>
<dbReference type="PROSITE" id="PS50024">
    <property type="entry name" value="SEA"/>
    <property type="match status" value="1"/>
</dbReference>
<dbReference type="SUPFAM" id="SSF57424">
    <property type="entry name" value="LDL receptor-like module"/>
    <property type="match status" value="1"/>
</dbReference>
<keyword evidence="5 10" id="KW-0472">Membrane</keyword>
<feature type="disulfide bond" evidence="8">
    <location>
        <begin position="419"/>
        <end position="434"/>
    </location>
</feature>
<organism evidence="14">
    <name type="scientific">Cuerna arida</name>
    <dbReference type="NCBI Taxonomy" id="1464854"/>
    <lineage>
        <taxon>Eukaryota</taxon>
        <taxon>Metazoa</taxon>
        <taxon>Ecdysozoa</taxon>
        <taxon>Arthropoda</taxon>
        <taxon>Hexapoda</taxon>
        <taxon>Insecta</taxon>
        <taxon>Pterygota</taxon>
        <taxon>Neoptera</taxon>
        <taxon>Paraneoptera</taxon>
        <taxon>Hemiptera</taxon>
        <taxon>Auchenorrhyncha</taxon>
        <taxon>Membracoidea</taxon>
        <taxon>Cicadellidae</taxon>
        <taxon>Cicadellinae</taxon>
        <taxon>Proconiini</taxon>
        <taxon>Cuerna</taxon>
    </lineage>
</organism>
<evidence type="ECO:0000256" key="3">
    <source>
        <dbReference type="ARBA" id="ARBA00022968"/>
    </source>
</evidence>
<dbReference type="InterPro" id="IPR000082">
    <property type="entry name" value="SEA_dom"/>
</dbReference>
<evidence type="ECO:0008006" key="15">
    <source>
        <dbReference type="Google" id="ProtNLM"/>
    </source>
</evidence>
<feature type="disulfide bond" evidence="7">
    <location>
        <begin position="246"/>
        <end position="307"/>
    </location>
</feature>
<dbReference type="SUPFAM" id="SSF50494">
    <property type="entry name" value="Trypsin-like serine proteases"/>
    <property type="match status" value="1"/>
</dbReference>
<evidence type="ECO:0000313" key="14">
    <source>
        <dbReference type="EMBL" id="JAS48901.1"/>
    </source>
</evidence>
<dbReference type="InterPro" id="IPR023415">
    <property type="entry name" value="LDLR_class-A_CS"/>
</dbReference>
<dbReference type="Pfam" id="PF00089">
    <property type="entry name" value="Trypsin"/>
    <property type="match status" value="1"/>
</dbReference>
<dbReference type="InterPro" id="IPR001254">
    <property type="entry name" value="Trypsin_dom"/>
</dbReference>
<accession>A0A1B6FFC0</accession>
<dbReference type="Gene3D" id="1.10.2000.10">
    <property type="entry name" value="Frizzled cysteine-rich domain"/>
    <property type="match status" value="1"/>
</dbReference>
<keyword evidence="6 8" id="KW-1015">Disulfide bond</keyword>
<dbReference type="InterPro" id="IPR009003">
    <property type="entry name" value="Peptidase_S1_PA"/>
</dbReference>
<dbReference type="PROSITE" id="PS50240">
    <property type="entry name" value="TRYPSIN_DOM"/>
    <property type="match status" value="1"/>
</dbReference>
<dbReference type="InterPro" id="IPR002172">
    <property type="entry name" value="LDrepeatLR_classA_rpt"/>
</dbReference>
<dbReference type="Gene3D" id="4.10.400.10">
    <property type="entry name" value="Low-density Lipoprotein Receptor"/>
    <property type="match status" value="1"/>
</dbReference>